<comment type="pathway">
    <text evidence="2">Glycolipid biosynthesis; glycosylphosphatidylinositol-anchor biosynthesis.</text>
</comment>
<dbReference type="AlphaFoldDB" id="A0A8K0UQI3"/>
<evidence type="ECO:0000313" key="12">
    <source>
        <dbReference type="Proteomes" id="UP000813824"/>
    </source>
</evidence>
<evidence type="ECO:0000256" key="1">
    <source>
        <dbReference type="ARBA" id="ARBA00004477"/>
    </source>
</evidence>
<dbReference type="Pfam" id="PF10510">
    <property type="entry name" value="PIG-S"/>
    <property type="match status" value="1"/>
</dbReference>
<feature type="non-terminal residue" evidence="11">
    <location>
        <position position="1"/>
    </location>
</feature>
<evidence type="ECO:0000256" key="6">
    <source>
        <dbReference type="ARBA" id="ARBA00022824"/>
    </source>
</evidence>
<proteinExistence type="inferred from homology"/>
<dbReference type="EMBL" id="JAEVFJ010000013">
    <property type="protein sequence ID" value="KAH8101175.1"/>
    <property type="molecule type" value="Genomic_DNA"/>
</dbReference>
<evidence type="ECO:0000256" key="4">
    <source>
        <dbReference type="ARBA" id="ARBA00022502"/>
    </source>
</evidence>
<dbReference type="UniPathway" id="UPA00196"/>
<gene>
    <name evidence="11" type="ORF">BXZ70DRAFT_892137</name>
</gene>
<keyword evidence="9" id="KW-0325">Glycoprotein</keyword>
<evidence type="ECO:0000256" key="9">
    <source>
        <dbReference type="ARBA" id="ARBA00023180"/>
    </source>
</evidence>
<evidence type="ECO:0000256" key="5">
    <source>
        <dbReference type="ARBA" id="ARBA00022692"/>
    </source>
</evidence>
<comment type="similarity">
    <text evidence="3">Belongs to the PIGS family.</text>
</comment>
<dbReference type="OrthoDB" id="28748at2759"/>
<dbReference type="GO" id="GO:0006506">
    <property type="term" value="P:GPI anchor biosynthetic process"/>
    <property type="evidence" value="ECO:0007669"/>
    <property type="project" value="UniProtKB-UniPathway"/>
</dbReference>
<name>A0A8K0UQI3_9AGAR</name>
<dbReference type="GO" id="GO:0042765">
    <property type="term" value="C:GPI-anchor transamidase complex"/>
    <property type="evidence" value="ECO:0007669"/>
    <property type="project" value="InterPro"/>
</dbReference>
<evidence type="ECO:0000256" key="10">
    <source>
        <dbReference type="SAM" id="Phobius"/>
    </source>
</evidence>
<organism evidence="11 12">
    <name type="scientific">Cristinia sonorae</name>
    <dbReference type="NCBI Taxonomy" id="1940300"/>
    <lineage>
        <taxon>Eukaryota</taxon>
        <taxon>Fungi</taxon>
        <taxon>Dikarya</taxon>
        <taxon>Basidiomycota</taxon>
        <taxon>Agaricomycotina</taxon>
        <taxon>Agaricomycetes</taxon>
        <taxon>Agaricomycetidae</taxon>
        <taxon>Agaricales</taxon>
        <taxon>Pleurotineae</taxon>
        <taxon>Stephanosporaceae</taxon>
        <taxon>Cristinia</taxon>
    </lineage>
</organism>
<keyword evidence="8 10" id="KW-0472">Membrane</keyword>
<keyword evidence="4" id="KW-0337">GPI-anchor biosynthesis</keyword>
<keyword evidence="5 10" id="KW-0812">Transmembrane</keyword>
<dbReference type="PANTHER" id="PTHR21072:SF13">
    <property type="entry name" value="GPI TRANSAMIDASE COMPONENT PIG-S"/>
    <property type="match status" value="1"/>
</dbReference>
<evidence type="ECO:0000256" key="2">
    <source>
        <dbReference type="ARBA" id="ARBA00004687"/>
    </source>
</evidence>
<keyword evidence="6" id="KW-0256">Endoplasmic reticulum</keyword>
<evidence type="ECO:0000313" key="11">
    <source>
        <dbReference type="EMBL" id="KAH8101175.1"/>
    </source>
</evidence>
<keyword evidence="12" id="KW-1185">Reference proteome</keyword>
<dbReference type="GO" id="GO:0016255">
    <property type="term" value="P:attachment of GPI anchor to protein"/>
    <property type="evidence" value="ECO:0007669"/>
    <property type="project" value="InterPro"/>
</dbReference>
<accession>A0A8K0UQI3</accession>
<reference evidence="11" key="1">
    <citation type="journal article" date="2021" name="New Phytol.">
        <title>Evolutionary innovations through gain and loss of genes in the ectomycorrhizal Boletales.</title>
        <authorList>
            <person name="Wu G."/>
            <person name="Miyauchi S."/>
            <person name="Morin E."/>
            <person name="Kuo A."/>
            <person name="Drula E."/>
            <person name="Varga T."/>
            <person name="Kohler A."/>
            <person name="Feng B."/>
            <person name="Cao Y."/>
            <person name="Lipzen A."/>
            <person name="Daum C."/>
            <person name="Hundley H."/>
            <person name="Pangilinan J."/>
            <person name="Johnson J."/>
            <person name="Barry K."/>
            <person name="LaButti K."/>
            <person name="Ng V."/>
            <person name="Ahrendt S."/>
            <person name="Min B."/>
            <person name="Choi I.G."/>
            <person name="Park H."/>
            <person name="Plett J.M."/>
            <person name="Magnuson J."/>
            <person name="Spatafora J.W."/>
            <person name="Nagy L.G."/>
            <person name="Henrissat B."/>
            <person name="Grigoriev I.V."/>
            <person name="Yang Z.L."/>
            <person name="Xu J."/>
            <person name="Martin F.M."/>
        </authorList>
    </citation>
    <scope>NUCLEOTIDE SEQUENCE</scope>
    <source>
        <strain evidence="11">KKN 215</strain>
    </source>
</reference>
<feature type="transmembrane region" description="Helical" evidence="10">
    <location>
        <begin position="285"/>
        <end position="304"/>
    </location>
</feature>
<sequence length="328" mass="36239">RVVKYSPRYRLAFSLLNEDASSGNAAVSWEVEKALERFLRPTLDRFSVLHNFTLESQVQYHAPLAFKPITLENGIDRIHGLTQEDLTVFVNSAQWTLSSSVSNDPVLHFVLFVPSTSNKPLHILNNEGQPIPSNAFILPQWGGIILLNEPTSHLSTTALRTSFAIFRQQLLALLGVLSESGDTSFSDSQLDQLIKRRTYENVKDTQETLQSIVALVKQIENMPVGQDVKGDVQNALNELDQAFAVAASSPIDALTHSSEAVKLASRAFFNPGMLALLYFPAEHKYAVYAPLFTSIAAPLVAAVVREFLAWKRSRHQNAGATGGRPKVE</sequence>
<protein>
    <submittedName>
        <fullName evidence="11">Phosphatidylinositol-glycan biosynthesis class S protein</fullName>
    </submittedName>
</protein>
<evidence type="ECO:0000256" key="3">
    <source>
        <dbReference type="ARBA" id="ARBA00005316"/>
    </source>
</evidence>
<dbReference type="InterPro" id="IPR019540">
    <property type="entry name" value="PtdIno-glycan_biosynth_class_S"/>
</dbReference>
<dbReference type="PANTHER" id="PTHR21072">
    <property type="entry name" value="GPI TRANSAMIDASE COMPONENT PIG-S"/>
    <property type="match status" value="1"/>
</dbReference>
<evidence type="ECO:0000256" key="7">
    <source>
        <dbReference type="ARBA" id="ARBA00022989"/>
    </source>
</evidence>
<comment type="caution">
    <text evidence="11">The sequence shown here is derived from an EMBL/GenBank/DDBJ whole genome shotgun (WGS) entry which is preliminary data.</text>
</comment>
<evidence type="ECO:0000256" key="8">
    <source>
        <dbReference type="ARBA" id="ARBA00023136"/>
    </source>
</evidence>
<comment type="subcellular location">
    <subcellularLocation>
        <location evidence="1">Endoplasmic reticulum membrane</location>
        <topology evidence="1">Multi-pass membrane protein</topology>
    </subcellularLocation>
</comment>
<dbReference type="Proteomes" id="UP000813824">
    <property type="component" value="Unassembled WGS sequence"/>
</dbReference>
<keyword evidence="7 10" id="KW-1133">Transmembrane helix</keyword>